<dbReference type="FunFam" id="3.40.50.1100:FF:000006">
    <property type="entry name" value="Cysteine synthase"/>
    <property type="match status" value="1"/>
</dbReference>
<evidence type="ECO:0000256" key="8">
    <source>
        <dbReference type="ARBA" id="ARBA00047931"/>
    </source>
</evidence>
<dbReference type="Proteomes" id="UP000054093">
    <property type="component" value="Unassembled WGS sequence"/>
</dbReference>
<dbReference type="CDD" id="cd01561">
    <property type="entry name" value="CBS_like"/>
    <property type="match status" value="1"/>
</dbReference>
<keyword evidence="4" id="KW-0028">Amino-acid biosynthesis</keyword>
<dbReference type="InterPro" id="IPR036052">
    <property type="entry name" value="TrpB-like_PALP_sf"/>
</dbReference>
<evidence type="ECO:0000256" key="5">
    <source>
        <dbReference type="ARBA" id="ARBA00022679"/>
    </source>
</evidence>
<keyword evidence="5" id="KW-0808">Transferase</keyword>
<comment type="similarity">
    <text evidence="2">Belongs to the cysteine synthase/cystathionine beta-synthase family.</text>
</comment>
<dbReference type="GO" id="GO:0006535">
    <property type="term" value="P:cysteine biosynthetic process from serine"/>
    <property type="evidence" value="ECO:0007669"/>
    <property type="project" value="InterPro"/>
</dbReference>
<feature type="domain" description="Tryptophan synthase beta chain-like PALP" evidence="9">
    <location>
        <begin position="21"/>
        <end position="306"/>
    </location>
</feature>
<proteinExistence type="inferred from homology"/>
<evidence type="ECO:0000256" key="2">
    <source>
        <dbReference type="ARBA" id="ARBA00007103"/>
    </source>
</evidence>
<keyword evidence="7" id="KW-0198">Cysteine biosynthesis</keyword>
<comment type="catalytic activity">
    <reaction evidence="8">
        <text>O-acetyl-L-serine + hydrogen sulfide = L-cysteine + acetate</text>
        <dbReference type="Rhea" id="RHEA:14829"/>
        <dbReference type="ChEBI" id="CHEBI:29919"/>
        <dbReference type="ChEBI" id="CHEBI:30089"/>
        <dbReference type="ChEBI" id="CHEBI:35235"/>
        <dbReference type="ChEBI" id="CHEBI:58340"/>
        <dbReference type="EC" id="2.5.1.47"/>
    </reaction>
</comment>
<dbReference type="AlphaFoldDB" id="E7G2T9"/>
<dbReference type="Gene3D" id="3.40.50.1100">
    <property type="match status" value="2"/>
</dbReference>
<evidence type="ECO:0000256" key="6">
    <source>
        <dbReference type="ARBA" id="ARBA00022898"/>
    </source>
</evidence>
<keyword evidence="6" id="KW-0663">Pyridoxal phosphate</keyword>
<evidence type="ECO:0000256" key="1">
    <source>
        <dbReference type="ARBA" id="ARBA00001933"/>
    </source>
</evidence>
<protein>
    <recommendedName>
        <fullName evidence="3">cysteine synthase</fullName>
        <ecNumber evidence="3">2.5.1.47</ecNumber>
    </recommendedName>
</protein>
<evidence type="ECO:0000313" key="10">
    <source>
        <dbReference type="EMBL" id="EFX42325.1"/>
    </source>
</evidence>
<organism evidence="10 11">
    <name type="scientific">Helicobacter suis HS5</name>
    <dbReference type="NCBI Taxonomy" id="710394"/>
    <lineage>
        <taxon>Bacteria</taxon>
        <taxon>Pseudomonadati</taxon>
        <taxon>Campylobacterota</taxon>
        <taxon>Epsilonproteobacteria</taxon>
        <taxon>Campylobacterales</taxon>
        <taxon>Helicobacteraceae</taxon>
        <taxon>Helicobacter</taxon>
    </lineage>
</organism>
<reference evidence="10 11" key="1">
    <citation type="journal article" date="2011" name="Vet. Res.">
        <title>Genome sequence of Helicobacter suis supports its role in gastric pathology.</title>
        <authorList>
            <person name="Vermoote M."/>
            <person name="Vandekerckhove T.T."/>
            <person name="Flahou B."/>
            <person name="Pasmans F."/>
            <person name="Smet A."/>
            <person name="De Groote D."/>
            <person name="Van Criekinge W."/>
            <person name="Ducatelle R."/>
            <person name="Haesebrouck F."/>
        </authorList>
    </citation>
    <scope>NUCLEOTIDE SEQUENCE [LARGE SCALE GENOMIC DNA]</scope>
    <source>
        <strain evidence="10 11">HS5</strain>
    </source>
</reference>
<dbReference type="EMBL" id="ADHO01000038">
    <property type="protein sequence ID" value="EFX42325.1"/>
    <property type="molecule type" value="Genomic_DNA"/>
</dbReference>
<dbReference type="PROSITE" id="PS00901">
    <property type="entry name" value="CYS_SYNTHASE"/>
    <property type="match status" value="1"/>
</dbReference>
<gene>
    <name evidence="10" type="primary">cys</name>
    <name evidence="10" type="ORF">HSUHS5_0233</name>
</gene>
<dbReference type="InterPro" id="IPR001926">
    <property type="entry name" value="TrpB-like_PALP"/>
</dbReference>
<evidence type="ECO:0000313" key="11">
    <source>
        <dbReference type="Proteomes" id="UP000054093"/>
    </source>
</evidence>
<dbReference type="GO" id="GO:0004124">
    <property type="term" value="F:cysteine synthase activity"/>
    <property type="evidence" value="ECO:0007669"/>
    <property type="project" value="UniProtKB-EC"/>
</dbReference>
<evidence type="ECO:0000256" key="4">
    <source>
        <dbReference type="ARBA" id="ARBA00022605"/>
    </source>
</evidence>
<comment type="cofactor">
    <cofactor evidence="1">
        <name>pyridoxal 5'-phosphate</name>
        <dbReference type="ChEBI" id="CHEBI:597326"/>
    </cofactor>
</comment>
<dbReference type="InterPro" id="IPR001216">
    <property type="entry name" value="P-phosphate_BS"/>
</dbReference>
<dbReference type="InterPro" id="IPR050214">
    <property type="entry name" value="Cys_Synth/Cystath_Beta-Synth"/>
</dbReference>
<evidence type="ECO:0000256" key="3">
    <source>
        <dbReference type="ARBA" id="ARBA00012681"/>
    </source>
</evidence>
<dbReference type="EC" id="2.5.1.47" evidence="3"/>
<evidence type="ECO:0000256" key="7">
    <source>
        <dbReference type="ARBA" id="ARBA00023192"/>
    </source>
</evidence>
<evidence type="ECO:0000259" key="9">
    <source>
        <dbReference type="Pfam" id="PF00291"/>
    </source>
</evidence>
<accession>E7G2T9</accession>
<dbReference type="PANTHER" id="PTHR10314">
    <property type="entry name" value="CYSTATHIONINE BETA-SYNTHASE"/>
    <property type="match status" value="1"/>
</dbReference>
<name>E7G2T9_9HELI</name>
<sequence>MYFDNSFGFNFGGNMVISATTQAIGSTPVFKFSKENYPLPKDSVIYAKLEHLNPGGSIKDRLGKYLIEEGLKTGQITPKTTIIEPTAGNTGIALALVALHHHLKTIFVVPEKFSVEKQQLMKALGAEVINTPSEEGIIGAIAKSKELAQSIPDSYLPLQFENPKNPDTYYYTLGPEIIQELGNQLTSFVAGIGSGGTFAGTAKYLKEQIPSIRLIGVEPEGSILNGGVAHPHKIEGIGVEFIPPFLADLPIERFETISDDEGFYYTKELARKSGLLVGSSSGAAFAAALREIERLPERSCVLTIFADAADRYLSKGIYL</sequence>
<dbReference type="Pfam" id="PF00291">
    <property type="entry name" value="PALP"/>
    <property type="match status" value="1"/>
</dbReference>
<comment type="caution">
    <text evidence="10">The sequence shown here is derived from an EMBL/GenBank/DDBJ whole genome shotgun (WGS) entry which is preliminary data.</text>
</comment>
<dbReference type="SUPFAM" id="SSF53686">
    <property type="entry name" value="Tryptophan synthase beta subunit-like PLP-dependent enzymes"/>
    <property type="match status" value="1"/>
</dbReference>